<dbReference type="RefSeq" id="WP_169114705.1">
    <property type="nucleotide sequence ID" value="NZ_JAAAUB010000001.1"/>
</dbReference>
<gene>
    <name evidence="2" type="ORF">GV368_01015</name>
</gene>
<organism evidence="2 3">
    <name type="scientific">Tepidiphilus baoligensis</name>
    <dbReference type="NCBI Taxonomy" id="2698687"/>
    <lineage>
        <taxon>Bacteria</taxon>
        <taxon>Pseudomonadati</taxon>
        <taxon>Pseudomonadota</taxon>
        <taxon>Hydrogenophilia</taxon>
        <taxon>Hydrogenophilales</taxon>
        <taxon>Hydrogenophilaceae</taxon>
        <taxon>Tepidiphilus</taxon>
    </lineage>
</organism>
<comment type="caution">
    <text evidence="2">The sequence shown here is derived from an EMBL/GenBank/DDBJ whole genome shotgun (WGS) entry which is preliminary data.</text>
</comment>
<evidence type="ECO:0000313" key="2">
    <source>
        <dbReference type="EMBL" id="NMH15711.1"/>
    </source>
</evidence>
<dbReference type="EMBL" id="JAAAUB010000001">
    <property type="protein sequence ID" value="NMH15711.1"/>
    <property type="molecule type" value="Genomic_DNA"/>
</dbReference>
<feature type="region of interest" description="Disordered" evidence="1">
    <location>
        <begin position="77"/>
        <end position="122"/>
    </location>
</feature>
<evidence type="ECO:0000256" key="1">
    <source>
        <dbReference type="SAM" id="MobiDB-lite"/>
    </source>
</evidence>
<dbReference type="Proteomes" id="UP000669605">
    <property type="component" value="Unassembled WGS sequence"/>
</dbReference>
<protein>
    <recommendedName>
        <fullName evidence="4">SPOR domain-containing protein</fullName>
    </recommendedName>
</protein>
<evidence type="ECO:0000313" key="3">
    <source>
        <dbReference type="Proteomes" id="UP000669605"/>
    </source>
</evidence>
<name>A0ABX1QI01_9PROT</name>
<accession>A0ABX1QI01</accession>
<reference evidence="2 3" key="1">
    <citation type="journal article" date="2020" name="Curr. Microbiol.">
        <title>Tepidiphilus baoligensis sp. nov., a Novel Bacterium of the Family Hydrogenophilaceae Isolated from an Oil Reservoir.</title>
        <authorList>
            <person name="Zhang X."/>
            <person name="Wang G."/>
            <person name="Ma X."/>
            <person name="Yu J."/>
            <person name="You J."/>
            <person name="Xue Y."/>
            <person name="Ma Y."/>
        </authorList>
    </citation>
    <scope>NUCLEOTIDE SEQUENCE [LARGE SCALE GENOMIC DNA]</scope>
    <source>
        <strain evidence="2 3">B18-69</strain>
    </source>
</reference>
<proteinExistence type="predicted"/>
<sequence>MRLLIALLLLVNALLLAMTAGLLPRPSPEATRAAGEHPLRPERLRIIGTAAGPEAPAPPSVEAHDPKAAQPLVAHTATEPEPTPPTANDPLLLAGTPRIETPPASAAPGSGTSGTERPAMTPSLAPPPDCLQLTGVDPDRLPALKDVPRGLTSIQIQERTNTKTTAWRVLLPPQGGAAAANRRLEQLRLAGVEDYFVIRDPGPLQWGISLGLFRSRDSAEKRIAELRAKKVEDAQIVEHRTTVHDLTYLGPQDAIADLRQRIRARFPQIAIDTCSP</sequence>
<evidence type="ECO:0008006" key="4">
    <source>
        <dbReference type="Google" id="ProtNLM"/>
    </source>
</evidence>
<keyword evidence="3" id="KW-1185">Reference proteome</keyword>